<dbReference type="GO" id="GO:0006281">
    <property type="term" value="P:DNA repair"/>
    <property type="evidence" value="ECO:0007669"/>
    <property type="project" value="InterPro"/>
</dbReference>
<dbReference type="Pfam" id="PF05866">
    <property type="entry name" value="RusA"/>
    <property type="match status" value="1"/>
</dbReference>
<dbReference type="InterPro" id="IPR036614">
    <property type="entry name" value="RusA-like_sf"/>
</dbReference>
<sequence length="139" mass="15897">MKITLYPFKMPTTQQQKGVTKRNGKMIFYNRRGTSNPELKGLLKKHAPKAPIAKGVPIILNIVFTFKHQKKSLWGRYKPTRPDLDNLLKNLQDYMTKLGYYADDSQIVVLCASKFYGPKHSIEIEIEEVSNGSNRSHTG</sequence>
<dbReference type="AlphaFoldDB" id="A0AAW5TJS3"/>
<dbReference type="Proteomes" id="UP001207687">
    <property type="component" value="Unassembled WGS sequence"/>
</dbReference>
<dbReference type="GO" id="GO:0006310">
    <property type="term" value="P:DNA recombination"/>
    <property type="evidence" value="ECO:0007669"/>
    <property type="project" value="InterPro"/>
</dbReference>
<organism evidence="1 2">
    <name type="scientific">Lactococcus lactis</name>
    <dbReference type="NCBI Taxonomy" id="1358"/>
    <lineage>
        <taxon>Bacteria</taxon>
        <taxon>Bacillati</taxon>
        <taxon>Bacillota</taxon>
        <taxon>Bacilli</taxon>
        <taxon>Lactobacillales</taxon>
        <taxon>Streptococcaceae</taxon>
        <taxon>Lactococcus</taxon>
    </lineage>
</organism>
<reference evidence="1" key="1">
    <citation type="submission" date="2023-08" db="EMBL/GenBank/DDBJ databases">
        <title>Genomic analyses of the natural microbiome of Caenorhabditis elegans.</title>
        <authorList>
            <person name="Samuel B."/>
        </authorList>
    </citation>
    <scope>NUCLEOTIDE SEQUENCE</scope>
    <source>
        <strain evidence="1">BIGb0220</strain>
    </source>
</reference>
<dbReference type="GO" id="GO:0004519">
    <property type="term" value="F:endonuclease activity"/>
    <property type="evidence" value="ECO:0007669"/>
    <property type="project" value="UniProtKB-KW"/>
</dbReference>
<accession>A0AAW5TJS3</accession>
<keyword evidence="1" id="KW-0540">Nuclease</keyword>
<evidence type="ECO:0000313" key="2">
    <source>
        <dbReference type="Proteomes" id="UP001207687"/>
    </source>
</evidence>
<gene>
    <name evidence="1" type="ORF">M2256_001847</name>
</gene>
<dbReference type="InterPro" id="IPR008822">
    <property type="entry name" value="Endonuclease_RusA-like"/>
</dbReference>
<evidence type="ECO:0000313" key="1">
    <source>
        <dbReference type="EMBL" id="MCW2281389.1"/>
    </source>
</evidence>
<dbReference type="SUPFAM" id="SSF103084">
    <property type="entry name" value="Holliday junction resolvase RusA"/>
    <property type="match status" value="1"/>
</dbReference>
<dbReference type="RefSeq" id="WP_264653947.1">
    <property type="nucleotide sequence ID" value="NZ_JAOQNN010000001.1"/>
</dbReference>
<keyword evidence="1" id="KW-0255">Endonuclease</keyword>
<dbReference type="Gene3D" id="3.30.1330.70">
    <property type="entry name" value="Holliday junction resolvase RusA"/>
    <property type="match status" value="1"/>
</dbReference>
<dbReference type="GO" id="GO:0000287">
    <property type="term" value="F:magnesium ion binding"/>
    <property type="evidence" value="ECO:0007669"/>
    <property type="project" value="InterPro"/>
</dbReference>
<dbReference type="EMBL" id="JAOQNN010000001">
    <property type="protein sequence ID" value="MCW2281389.1"/>
    <property type="molecule type" value="Genomic_DNA"/>
</dbReference>
<proteinExistence type="predicted"/>
<protein>
    <submittedName>
        <fullName evidence="1">Holliday junction resolvase RusA-like endonuclease</fullName>
    </submittedName>
</protein>
<comment type="caution">
    <text evidence="1">The sequence shown here is derived from an EMBL/GenBank/DDBJ whole genome shotgun (WGS) entry which is preliminary data.</text>
</comment>
<keyword evidence="1" id="KW-0378">Hydrolase</keyword>
<name>A0AAW5TJS3_9LACT</name>